<dbReference type="AlphaFoldDB" id="A0A1W1CPE5"/>
<dbReference type="EMBL" id="FPHI01000032">
    <property type="protein sequence ID" value="SFV67748.1"/>
    <property type="molecule type" value="Genomic_DNA"/>
</dbReference>
<protein>
    <recommendedName>
        <fullName evidence="1">DUF2249 domain-containing protein</fullName>
    </recommendedName>
</protein>
<dbReference type="Pfam" id="PF10006">
    <property type="entry name" value="DUF2249"/>
    <property type="match status" value="1"/>
</dbReference>
<reference evidence="2" key="1">
    <citation type="submission" date="2016-10" db="EMBL/GenBank/DDBJ databases">
        <authorList>
            <person name="de Groot N.N."/>
        </authorList>
    </citation>
    <scope>NUCLEOTIDE SEQUENCE</scope>
</reference>
<evidence type="ECO:0000259" key="1">
    <source>
        <dbReference type="Pfam" id="PF10006"/>
    </source>
</evidence>
<proteinExistence type="predicted"/>
<sequence length="83" mass="9914">MRKIPLDAREMEHPIPLQLALNHLQSMRESDYLYMIHRKKPIPLIEVAIEKEFAHFSYQDSSDTWHILICKDREANLEELLDV</sequence>
<feature type="domain" description="DUF2249" evidence="1">
    <location>
        <begin position="6"/>
        <end position="69"/>
    </location>
</feature>
<organism evidence="2">
    <name type="scientific">hydrothermal vent metagenome</name>
    <dbReference type="NCBI Taxonomy" id="652676"/>
    <lineage>
        <taxon>unclassified sequences</taxon>
        <taxon>metagenomes</taxon>
        <taxon>ecological metagenomes</taxon>
    </lineage>
</organism>
<dbReference type="InterPro" id="IPR036868">
    <property type="entry name" value="TusA-like_sf"/>
</dbReference>
<gene>
    <name evidence="2" type="ORF">MNB_SV-3-817</name>
</gene>
<name>A0A1W1CPE5_9ZZZZ</name>
<dbReference type="SUPFAM" id="SSF64307">
    <property type="entry name" value="SirA-like"/>
    <property type="match status" value="1"/>
</dbReference>
<accession>A0A1W1CPE5</accession>
<dbReference type="InterPro" id="IPR018720">
    <property type="entry name" value="DUF2249"/>
</dbReference>
<evidence type="ECO:0000313" key="2">
    <source>
        <dbReference type="EMBL" id="SFV67748.1"/>
    </source>
</evidence>